<organism evidence="1 2">
    <name type="scientific">Lipomyces kononenkoae</name>
    <name type="common">Yeast</name>
    <dbReference type="NCBI Taxonomy" id="34357"/>
    <lineage>
        <taxon>Eukaryota</taxon>
        <taxon>Fungi</taxon>
        <taxon>Dikarya</taxon>
        <taxon>Ascomycota</taxon>
        <taxon>Saccharomycotina</taxon>
        <taxon>Lipomycetes</taxon>
        <taxon>Lipomycetales</taxon>
        <taxon>Lipomycetaceae</taxon>
        <taxon>Lipomyces</taxon>
    </lineage>
</organism>
<evidence type="ECO:0000313" key="1">
    <source>
        <dbReference type="EMBL" id="KAK9237860.1"/>
    </source>
</evidence>
<gene>
    <name evidence="1" type="ORF">V1525DRAFT_402684</name>
</gene>
<dbReference type="EMBL" id="MU971363">
    <property type="protein sequence ID" value="KAK9237860.1"/>
    <property type="molecule type" value="Genomic_DNA"/>
</dbReference>
<name>A0ACC3T2T8_LIPKO</name>
<proteinExistence type="predicted"/>
<keyword evidence="2" id="KW-1185">Reference proteome</keyword>
<comment type="caution">
    <text evidence="1">The sequence shown here is derived from an EMBL/GenBank/DDBJ whole genome shotgun (WGS) entry which is preliminary data.</text>
</comment>
<accession>A0ACC3T2T8</accession>
<dbReference type="Proteomes" id="UP001433508">
    <property type="component" value="Unassembled WGS sequence"/>
</dbReference>
<reference evidence="2" key="1">
    <citation type="journal article" date="2024" name="Front. Bioeng. Biotechnol.">
        <title>Genome-scale model development and genomic sequencing of the oleaginous clade Lipomyces.</title>
        <authorList>
            <person name="Czajka J.J."/>
            <person name="Han Y."/>
            <person name="Kim J."/>
            <person name="Mondo S.J."/>
            <person name="Hofstad B.A."/>
            <person name="Robles A."/>
            <person name="Haridas S."/>
            <person name="Riley R."/>
            <person name="LaButti K."/>
            <person name="Pangilinan J."/>
            <person name="Andreopoulos W."/>
            <person name="Lipzen A."/>
            <person name="Yan J."/>
            <person name="Wang M."/>
            <person name="Ng V."/>
            <person name="Grigoriev I.V."/>
            <person name="Spatafora J.W."/>
            <person name="Magnuson J.K."/>
            <person name="Baker S.E."/>
            <person name="Pomraning K.R."/>
        </authorList>
    </citation>
    <scope>NUCLEOTIDE SEQUENCE [LARGE SCALE GENOMIC DNA]</scope>
    <source>
        <strain evidence="2">CBS 7786</strain>
    </source>
</reference>
<protein>
    <submittedName>
        <fullName evidence="1">Uncharacterized protein</fullName>
    </submittedName>
</protein>
<evidence type="ECO:0000313" key="2">
    <source>
        <dbReference type="Proteomes" id="UP001433508"/>
    </source>
</evidence>
<sequence length="455" mass="50723">MICIVSGFPSKISALQFEHAWQHPYRSRHIQPCDRITKNKTQVSTLHKHLGNLRLLLSSPGLSRWPLTFHIFDAEVQQVWKQNKHKVAEIPSHVTILLDLRTLEGLERDAKRKAREIDSEPGHSAPKPRGRKKKVQKTSESVQTEAPAELGLLQRTNVHEGDGLGGIKGLKITNEMYEPYFSYSAHRIESGDICGICSEDLGNESATVICSNVDCLETYHTACLAKEFLSQASDRSDSNIHVLPVQGSCMTCEQMLDWGLLIRNSYWRVGAKDTSGELSLTQQHQMVQDNDNVSDIELSELSDAGSDNGLPSSKLKASATRACKKSHNPTELAPHRDASKTTSRKSRKAASTGQNSKSKREMDRERASVHEKSSTKLASTDKQDLLPKRDDSLIRGMGSGHLLEYIPDSEDGSDEFEIEEVLSDHLRSPKPRQPAARYPQYSNCEVFDVSDPSTV</sequence>